<sequence length="75" mass="7892">MNGGGKTTPICGAEFKKKRRDSNSSTCSSTSSNSSDTSSSSSSTSSTCSLSTQDSICREYHLNTPPLALQKSYTL</sequence>
<reference evidence="2 3" key="1">
    <citation type="submission" date="2022-12" db="EMBL/GenBank/DDBJ databases">
        <title>Chromosome-level genome assembly of true bugs.</title>
        <authorList>
            <person name="Ma L."/>
            <person name="Li H."/>
        </authorList>
    </citation>
    <scope>NUCLEOTIDE SEQUENCE [LARGE SCALE GENOMIC DNA]</scope>
    <source>
        <strain evidence="2">Lab_2022b</strain>
    </source>
</reference>
<organism evidence="2 3">
    <name type="scientific">Rhynocoris fuscipes</name>
    <dbReference type="NCBI Taxonomy" id="488301"/>
    <lineage>
        <taxon>Eukaryota</taxon>
        <taxon>Metazoa</taxon>
        <taxon>Ecdysozoa</taxon>
        <taxon>Arthropoda</taxon>
        <taxon>Hexapoda</taxon>
        <taxon>Insecta</taxon>
        <taxon>Pterygota</taxon>
        <taxon>Neoptera</taxon>
        <taxon>Paraneoptera</taxon>
        <taxon>Hemiptera</taxon>
        <taxon>Heteroptera</taxon>
        <taxon>Panheteroptera</taxon>
        <taxon>Cimicomorpha</taxon>
        <taxon>Reduviidae</taxon>
        <taxon>Harpactorinae</taxon>
        <taxon>Harpactorini</taxon>
        <taxon>Rhynocoris</taxon>
    </lineage>
</organism>
<dbReference type="AlphaFoldDB" id="A0AAW1CKM2"/>
<feature type="compositionally biased region" description="Low complexity" evidence="1">
    <location>
        <begin position="23"/>
        <end position="49"/>
    </location>
</feature>
<feature type="region of interest" description="Disordered" evidence="1">
    <location>
        <begin position="1"/>
        <end position="49"/>
    </location>
</feature>
<comment type="caution">
    <text evidence="2">The sequence shown here is derived from an EMBL/GenBank/DDBJ whole genome shotgun (WGS) entry which is preliminary data.</text>
</comment>
<keyword evidence="3" id="KW-1185">Reference proteome</keyword>
<accession>A0AAW1CKM2</accession>
<proteinExistence type="predicted"/>
<gene>
    <name evidence="2" type="ORF">O3M35_003579</name>
</gene>
<evidence type="ECO:0000256" key="1">
    <source>
        <dbReference type="SAM" id="MobiDB-lite"/>
    </source>
</evidence>
<evidence type="ECO:0000313" key="2">
    <source>
        <dbReference type="EMBL" id="KAK9499066.1"/>
    </source>
</evidence>
<name>A0AAW1CKM2_9HEMI</name>
<dbReference type="EMBL" id="JAPXFL010000012">
    <property type="protein sequence ID" value="KAK9499066.1"/>
    <property type="molecule type" value="Genomic_DNA"/>
</dbReference>
<protein>
    <submittedName>
        <fullName evidence="2">Uncharacterized protein</fullName>
    </submittedName>
</protein>
<dbReference type="Proteomes" id="UP001461498">
    <property type="component" value="Unassembled WGS sequence"/>
</dbReference>
<evidence type="ECO:0000313" key="3">
    <source>
        <dbReference type="Proteomes" id="UP001461498"/>
    </source>
</evidence>